<comment type="similarity">
    <text evidence="1">Belongs to the Gfa family.</text>
</comment>
<dbReference type="EMBL" id="JAUSUL010000002">
    <property type="protein sequence ID" value="MDQ0316288.1"/>
    <property type="molecule type" value="Genomic_DNA"/>
</dbReference>
<dbReference type="Gene3D" id="3.90.1590.10">
    <property type="entry name" value="glutathione-dependent formaldehyde- activating enzyme (gfa)"/>
    <property type="match status" value="1"/>
</dbReference>
<dbReference type="SUPFAM" id="SSF51316">
    <property type="entry name" value="Mss4-like"/>
    <property type="match status" value="1"/>
</dbReference>
<organism evidence="6 7">
    <name type="scientific">Amorphus orientalis</name>
    <dbReference type="NCBI Taxonomy" id="649198"/>
    <lineage>
        <taxon>Bacteria</taxon>
        <taxon>Pseudomonadati</taxon>
        <taxon>Pseudomonadota</taxon>
        <taxon>Alphaproteobacteria</taxon>
        <taxon>Hyphomicrobiales</taxon>
        <taxon>Amorphaceae</taxon>
        <taxon>Amorphus</taxon>
    </lineage>
</organism>
<dbReference type="PANTHER" id="PTHR33337:SF40">
    <property type="entry name" value="CENP-V_GFA DOMAIN-CONTAINING PROTEIN-RELATED"/>
    <property type="match status" value="1"/>
</dbReference>
<evidence type="ECO:0000256" key="2">
    <source>
        <dbReference type="ARBA" id="ARBA00022723"/>
    </source>
</evidence>
<sequence length="137" mass="14740">MTEAKSGGCCCGAVRFTARVKGGHMDACHCTTCRQWSAGPFMGVEVSDLVIEKDTGLGVWESSEWAERLFCKLCGSSFGYRTRDGSFVTLSAFAFDEPLSEPLGVEVYIDSKPATYAFAGETKKMTGAELMAMFGGN</sequence>
<keyword evidence="4" id="KW-0456">Lyase</keyword>
<dbReference type="Proteomes" id="UP001229244">
    <property type="component" value="Unassembled WGS sequence"/>
</dbReference>
<accession>A0AAE4ATH3</accession>
<dbReference type="AlphaFoldDB" id="A0AAE4ATH3"/>
<dbReference type="PROSITE" id="PS51891">
    <property type="entry name" value="CENP_V_GFA"/>
    <property type="match status" value="1"/>
</dbReference>
<proteinExistence type="inferred from homology"/>
<dbReference type="Pfam" id="PF04828">
    <property type="entry name" value="GFA"/>
    <property type="match status" value="1"/>
</dbReference>
<keyword evidence="3" id="KW-0862">Zinc</keyword>
<dbReference type="GO" id="GO:0016846">
    <property type="term" value="F:carbon-sulfur lyase activity"/>
    <property type="evidence" value="ECO:0007669"/>
    <property type="project" value="InterPro"/>
</dbReference>
<dbReference type="PANTHER" id="PTHR33337">
    <property type="entry name" value="GFA DOMAIN-CONTAINING PROTEIN"/>
    <property type="match status" value="1"/>
</dbReference>
<dbReference type="InterPro" id="IPR011057">
    <property type="entry name" value="Mss4-like_sf"/>
</dbReference>
<name>A0AAE4ATH3_9HYPH</name>
<dbReference type="GO" id="GO:0046872">
    <property type="term" value="F:metal ion binding"/>
    <property type="evidence" value="ECO:0007669"/>
    <property type="project" value="UniProtKB-KW"/>
</dbReference>
<comment type="caution">
    <text evidence="6">The sequence shown here is derived from an EMBL/GenBank/DDBJ whole genome shotgun (WGS) entry which is preliminary data.</text>
</comment>
<evidence type="ECO:0000256" key="3">
    <source>
        <dbReference type="ARBA" id="ARBA00022833"/>
    </source>
</evidence>
<keyword evidence="2" id="KW-0479">Metal-binding</keyword>
<keyword evidence="7" id="KW-1185">Reference proteome</keyword>
<feature type="domain" description="CENP-V/GFA" evidence="5">
    <location>
        <begin position="5"/>
        <end position="109"/>
    </location>
</feature>
<protein>
    <recommendedName>
        <fullName evidence="5">CENP-V/GFA domain-containing protein</fullName>
    </recommendedName>
</protein>
<evidence type="ECO:0000313" key="7">
    <source>
        <dbReference type="Proteomes" id="UP001229244"/>
    </source>
</evidence>
<evidence type="ECO:0000313" key="6">
    <source>
        <dbReference type="EMBL" id="MDQ0316288.1"/>
    </source>
</evidence>
<evidence type="ECO:0000256" key="1">
    <source>
        <dbReference type="ARBA" id="ARBA00005495"/>
    </source>
</evidence>
<evidence type="ECO:0000256" key="4">
    <source>
        <dbReference type="ARBA" id="ARBA00023239"/>
    </source>
</evidence>
<gene>
    <name evidence="6" type="ORF">J2S73_002745</name>
</gene>
<dbReference type="InterPro" id="IPR006913">
    <property type="entry name" value="CENP-V/GFA"/>
</dbReference>
<dbReference type="RefSeq" id="WP_306886115.1">
    <property type="nucleotide sequence ID" value="NZ_JAUSUL010000002.1"/>
</dbReference>
<reference evidence="6" key="1">
    <citation type="submission" date="2023-07" db="EMBL/GenBank/DDBJ databases">
        <title>Genomic Encyclopedia of Type Strains, Phase IV (KMG-IV): sequencing the most valuable type-strain genomes for metagenomic binning, comparative biology and taxonomic classification.</title>
        <authorList>
            <person name="Goeker M."/>
        </authorList>
    </citation>
    <scope>NUCLEOTIDE SEQUENCE</scope>
    <source>
        <strain evidence="6">DSM 21202</strain>
    </source>
</reference>
<evidence type="ECO:0000259" key="5">
    <source>
        <dbReference type="PROSITE" id="PS51891"/>
    </source>
</evidence>